<protein>
    <submittedName>
        <fullName evidence="1">Uncharacterized protein</fullName>
    </submittedName>
</protein>
<reference evidence="1" key="1">
    <citation type="submission" date="2020-08" db="EMBL/GenBank/DDBJ databases">
        <title>Multicomponent nature underlies the extraordinary mechanical properties of spider dragline silk.</title>
        <authorList>
            <person name="Kono N."/>
            <person name="Nakamura H."/>
            <person name="Mori M."/>
            <person name="Yoshida Y."/>
            <person name="Ohtoshi R."/>
            <person name="Malay A.D."/>
            <person name="Moran D.A.P."/>
            <person name="Tomita M."/>
            <person name="Numata K."/>
            <person name="Arakawa K."/>
        </authorList>
    </citation>
    <scope>NUCLEOTIDE SEQUENCE</scope>
</reference>
<proteinExistence type="predicted"/>
<evidence type="ECO:0000313" key="1">
    <source>
        <dbReference type="EMBL" id="GFY25805.1"/>
    </source>
</evidence>
<dbReference type="EMBL" id="BMAU01021373">
    <property type="protein sequence ID" value="GFY25805.1"/>
    <property type="molecule type" value="Genomic_DNA"/>
</dbReference>
<name>A0A8X6W088_TRICX</name>
<sequence>MNKGVDQVSQLHSRPVTAVQPRWCVSGHYREEESRSLAWGERDGSITVNTSELRTSELRTLNFGVGSSIQCGTLREEFFVNGTVKVKECGEHCLYARFFRLYLDFFRRR</sequence>
<organism evidence="1 2">
    <name type="scientific">Trichonephila clavipes</name>
    <name type="common">Golden silk orbweaver</name>
    <name type="synonym">Nephila clavipes</name>
    <dbReference type="NCBI Taxonomy" id="2585209"/>
    <lineage>
        <taxon>Eukaryota</taxon>
        <taxon>Metazoa</taxon>
        <taxon>Ecdysozoa</taxon>
        <taxon>Arthropoda</taxon>
        <taxon>Chelicerata</taxon>
        <taxon>Arachnida</taxon>
        <taxon>Araneae</taxon>
        <taxon>Araneomorphae</taxon>
        <taxon>Entelegynae</taxon>
        <taxon>Araneoidea</taxon>
        <taxon>Nephilidae</taxon>
        <taxon>Trichonephila</taxon>
    </lineage>
</organism>
<accession>A0A8X6W088</accession>
<dbReference type="Proteomes" id="UP000887159">
    <property type="component" value="Unassembled WGS sequence"/>
</dbReference>
<dbReference type="AlphaFoldDB" id="A0A8X6W088"/>
<evidence type="ECO:0000313" key="2">
    <source>
        <dbReference type="Proteomes" id="UP000887159"/>
    </source>
</evidence>
<keyword evidence="2" id="KW-1185">Reference proteome</keyword>
<comment type="caution">
    <text evidence="1">The sequence shown here is derived from an EMBL/GenBank/DDBJ whole genome shotgun (WGS) entry which is preliminary data.</text>
</comment>
<gene>
    <name evidence="1" type="ORF">TNCV_1915551</name>
</gene>